<gene>
    <name evidence="1" type="ORF">EVAR_26750_1</name>
</gene>
<evidence type="ECO:0000313" key="2">
    <source>
        <dbReference type="Proteomes" id="UP000299102"/>
    </source>
</evidence>
<comment type="caution">
    <text evidence="1">The sequence shown here is derived from an EMBL/GenBank/DDBJ whole genome shotgun (WGS) entry which is preliminary data.</text>
</comment>
<reference evidence="1 2" key="1">
    <citation type="journal article" date="2019" name="Commun. Biol.">
        <title>The bagworm genome reveals a unique fibroin gene that provides high tensile strength.</title>
        <authorList>
            <person name="Kono N."/>
            <person name="Nakamura H."/>
            <person name="Ohtoshi R."/>
            <person name="Tomita M."/>
            <person name="Numata K."/>
            <person name="Arakawa K."/>
        </authorList>
    </citation>
    <scope>NUCLEOTIDE SEQUENCE [LARGE SCALE GENOMIC DNA]</scope>
</reference>
<accession>A0A4C2A7T5</accession>
<evidence type="ECO:0000313" key="1">
    <source>
        <dbReference type="EMBL" id="GBP95239.1"/>
    </source>
</evidence>
<dbReference type="Proteomes" id="UP000299102">
    <property type="component" value="Unassembled WGS sequence"/>
</dbReference>
<keyword evidence="2" id="KW-1185">Reference proteome</keyword>
<dbReference type="EMBL" id="BGZK01002602">
    <property type="protein sequence ID" value="GBP95239.1"/>
    <property type="molecule type" value="Genomic_DNA"/>
</dbReference>
<organism evidence="1 2">
    <name type="scientific">Eumeta variegata</name>
    <name type="common">Bagworm moth</name>
    <name type="synonym">Eumeta japonica</name>
    <dbReference type="NCBI Taxonomy" id="151549"/>
    <lineage>
        <taxon>Eukaryota</taxon>
        <taxon>Metazoa</taxon>
        <taxon>Ecdysozoa</taxon>
        <taxon>Arthropoda</taxon>
        <taxon>Hexapoda</taxon>
        <taxon>Insecta</taxon>
        <taxon>Pterygota</taxon>
        <taxon>Neoptera</taxon>
        <taxon>Endopterygota</taxon>
        <taxon>Lepidoptera</taxon>
        <taxon>Glossata</taxon>
        <taxon>Ditrysia</taxon>
        <taxon>Tineoidea</taxon>
        <taxon>Psychidae</taxon>
        <taxon>Oiketicinae</taxon>
        <taxon>Eumeta</taxon>
    </lineage>
</organism>
<proteinExistence type="predicted"/>
<sequence length="246" mass="27612">MTVFTSSQTAKPYAAVAASSPVKDSSQNSVQITLLDHHEWLTRADTDTNANAANQYGRERATAQKTRGYPPIVVENLPNRVVHFEEFGQKILRRHAAGDHQVTWYFYALETENLIRWASVVYRSTAPDIIVLALELHFPAERKTHTFPEGRPGCLFYAMSPMSSIRTFIDQLPTPSEMRTLREGHVDGLHQTSLEGPTCANCQGPHLASDRRCPVFRRWHANEGNRTFLPLSQIPLSNIDSSIKAG</sequence>
<dbReference type="AlphaFoldDB" id="A0A4C2A7T5"/>
<protein>
    <submittedName>
        <fullName evidence="1">Uncharacterized protein</fullName>
    </submittedName>
</protein>
<dbReference type="OrthoDB" id="6631058at2759"/>
<name>A0A4C2A7T5_EUMVA</name>